<sequence length="28" mass="3348">MFFATSPHPHLAHIYHFRIADNTLRKLL</sequence>
<dbReference type="AlphaFoldDB" id="A0A0A9BQ50"/>
<evidence type="ECO:0000313" key="1">
    <source>
        <dbReference type="EMBL" id="JAD64273.1"/>
    </source>
</evidence>
<dbReference type="EMBL" id="GBRH01233622">
    <property type="protein sequence ID" value="JAD64273.1"/>
    <property type="molecule type" value="Transcribed_RNA"/>
</dbReference>
<name>A0A0A9BQ50_ARUDO</name>
<proteinExistence type="predicted"/>
<reference evidence="1" key="1">
    <citation type="submission" date="2014-09" db="EMBL/GenBank/DDBJ databases">
        <authorList>
            <person name="Magalhaes I.L.F."/>
            <person name="Oliveira U."/>
            <person name="Santos F.R."/>
            <person name="Vidigal T.H.D.A."/>
            <person name="Brescovit A.D."/>
            <person name="Santos A.J."/>
        </authorList>
    </citation>
    <scope>NUCLEOTIDE SEQUENCE</scope>
    <source>
        <tissue evidence="1">Shoot tissue taken approximately 20 cm above the soil surface</tissue>
    </source>
</reference>
<accession>A0A0A9BQ50</accession>
<reference evidence="1" key="2">
    <citation type="journal article" date="2015" name="Data Brief">
        <title>Shoot transcriptome of the giant reed, Arundo donax.</title>
        <authorList>
            <person name="Barrero R.A."/>
            <person name="Guerrero F.D."/>
            <person name="Moolhuijzen P."/>
            <person name="Goolsby J.A."/>
            <person name="Tidwell J."/>
            <person name="Bellgard S.E."/>
            <person name="Bellgard M.I."/>
        </authorList>
    </citation>
    <scope>NUCLEOTIDE SEQUENCE</scope>
    <source>
        <tissue evidence="1">Shoot tissue taken approximately 20 cm above the soil surface</tissue>
    </source>
</reference>
<organism evidence="1">
    <name type="scientific">Arundo donax</name>
    <name type="common">Giant reed</name>
    <name type="synonym">Donax arundinaceus</name>
    <dbReference type="NCBI Taxonomy" id="35708"/>
    <lineage>
        <taxon>Eukaryota</taxon>
        <taxon>Viridiplantae</taxon>
        <taxon>Streptophyta</taxon>
        <taxon>Embryophyta</taxon>
        <taxon>Tracheophyta</taxon>
        <taxon>Spermatophyta</taxon>
        <taxon>Magnoliopsida</taxon>
        <taxon>Liliopsida</taxon>
        <taxon>Poales</taxon>
        <taxon>Poaceae</taxon>
        <taxon>PACMAD clade</taxon>
        <taxon>Arundinoideae</taxon>
        <taxon>Arundineae</taxon>
        <taxon>Arundo</taxon>
    </lineage>
</organism>
<protein>
    <submittedName>
        <fullName evidence="1">Uncharacterized protein</fullName>
    </submittedName>
</protein>